<dbReference type="SUPFAM" id="SSF46785">
    <property type="entry name" value="Winged helix' DNA-binding domain"/>
    <property type="match status" value="1"/>
</dbReference>
<dbReference type="PANTHER" id="PTHR30136">
    <property type="entry name" value="HELIX-TURN-HELIX TRANSCRIPTIONAL REGULATOR, ICLR FAMILY"/>
    <property type="match status" value="1"/>
</dbReference>
<evidence type="ECO:0000256" key="1">
    <source>
        <dbReference type="ARBA" id="ARBA00023015"/>
    </source>
</evidence>
<reference evidence="6 7" key="1">
    <citation type="submission" date="2023-07" db="EMBL/GenBank/DDBJ databases">
        <title>Sorghum-associated microbial communities from plants grown in Nebraska, USA.</title>
        <authorList>
            <person name="Schachtman D."/>
        </authorList>
    </citation>
    <scope>NUCLEOTIDE SEQUENCE [LARGE SCALE GENOMIC DNA]</scope>
    <source>
        <strain evidence="6 7">BE240</strain>
    </source>
</reference>
<organism evidence="6 7">
    <name type="scientific">Hydrogenophaga laconesensis</name>
    <dbReference type="NCBI Taxonomy" id="1805971"/>
    <lineage>
        <taxon>Bacteria</taxon>
        <taxon>Pseudomonadati</taxon>
        <taxon>Pseudomonadota</taxon>
        <taxon>Betaproteobacteria</taxon>
        <taxon>Burkholderiales</taxon>
        <taxon>Comamonadaceae</taxon>
        <taxon>Hydrogenophaga</taxon>
    </lineage>
</organism>
<dbReference type="SUPFAM" id="SSF55781">
    <property type="entry name" value="GAF domain-like"/>
    <property type="match status" value="1"/>
</dbReference>
<dbReference type="InterPro" id="IPR029016">
    <property type="entry name" value="GAF-like_dom_sf"/>
</dbReference>
<protein>
    <submittedName>
        <fullName evidence="6">DNA-binding IclR family transcriptional regulator</fullName>
    </submittedName>
</protein>
<dbReference type="Gene3D" id="1.10.10.10">
    <property type="entry name" value="Winged helix-like DNA-binding domain superfamily/Winged helix DNA-binding domain"/>
    <property type="match status" value="1"/>
</dbReference>
<evidence type="ECO:0000313" key="7">
    <source>
        <dbReference type="Proteomes" id="UP001265550"/>
    </source>
</evidence>
<dbReference type="PROSITE" id="PS51078">
    <property type="entry name" value="ICLR_ED"/>
    <property type="match status" value="1"/>
</dbReference>
<comment type="caution">
    <text evidence="6">The sequence shown here is derived from an EMBL/GenBank/DDBJ whole genome shotgun (WGS) entry which is preliminary data.</text>
</comment>
<evidence type="ECO:0000313" key="6">
    <source>
        <dbReference type="EMBL" id="MDR7092812.1"/>
    </source>
</evidence>
<feature type="domain" description="HTH iclR-type" evidence="4">
    <location>
        <begin position="15"/>
        <end position="77"/>
    </location>
</feature>
<dbReference type="GO" id="GO:0003677">
    <property type="term" value="F:DNA binding"/>
    <property type="evidence" value="ECO:0007669"/>
    <property type="project" value="UniProtKB-KW"/>
</dbReference>
<feature type="domain" description="IclR-ED" evidence="5">
    <location>
        <begin position="78"/>
        <end position="260"/>
    </location>
</feature>
<dbReference type="InterPro" id="IPR036390">
    <property type="entry name" value="WH_DNA-bd_sf"/>
</dbReference>
<dbReference type="SMART" id="SM00346">
    <property type="entry name" value="HTH_ICLR"/>
    <property type="match status" value="1"/>
</dbReference>
<keyword evidence="7" id="KW-1185">Reference proteome</keyword>
<evidence type="ECO:0000256" key="2">
    <source>
        <dbReference type="ARBA" id="ARBA00023125"/>
    </source>
</evidence>
<accession>A0ABU1V5Z7</accession>
<evidence type="ECO:0000259" key="4">
    <source>
        <dbReference type="PROSITE" id="PS51077"/>
    </source>
</evidence>
<dbReference type="InterPro" id="IPR036388">
    <property type="entry name" value="WH-like_DNA-bd_sf"/>
</dbReference>
<dbReference type="Pfam" id="PF01614">
    <property type="entry name" value="IclR_C"/>
    <property type="match status" value="1"/>
</dbReference>
<name>A0ABU1V5Z7_9BURK</name>
<dbReference type="InterPro" id="IPR005471">
    <property type="entry name" value="Tscrpt_reg_IclR_N"/>
</dbReference>
<keyword evidence="2 6" id="KW-0238">DNA-binding</keyword>
<dbReference type="PROSITE" id="PS51077">
    <property type="entry name" value="HTH_ICLR"/>
    <property type="match status" value="1"/>
</dbReference>
<proteinExistence type="predicted"/>
<dbReference type="Proteomes" id="UP001265550">
    <property type="component" value="Unassembled WGS sequence"/>
</dbReference>
<dbReference type="RefSeq" id="WP_204731806.1">
    <property type="nucleotide sequence ID" value="NZ_JAVDWE010000001.1"/>
</dbReference>
<dbReference type="InterPro" id="IPR050707">
    <property type="entry name" value="HTH_MetabolicPath_Reg"/>
</dbReference>
<dbReference type="EMBL" id="JAVDWE010000001">
    <property type="protein sequence ID" value="MDR7092812.1"/>
    <property type="molecule type" value="Genomic_DNA"/>
</dbReference>
<keyword evidence="3" id="KW-0804">Transcription</keyword>
<sequence>MKEEDADTGKDRQYVTALARGLQILRCFGAEHPSLGTAEIARMTGLAQATVWRLCHTLIAEGYLVQLERKDKLRPGIPVLSLGYSAIASTPLAELARNDMQAIADRHRGAVSLGSRDGLSMVYLQRCQGSEIILRDMGVGSRVPVLTSVTGWAWLAGLDAGERKAALADLKRLDATRFKEMQPRIMKALQDYELTGYLVNKASLHPQINAVGVPVVAADGRTVLALSSGGISQVFNDARLKVVGAELKKLAVDLSAALTAQRR</sequence>
<gene>
    <name evidence="6" type="ORF">J2X09_000535</name>
</gene>
<keyword evidence="1" id="KW-0805">Transcription regulation</keyword>
<dbReference type="InterPro" id="IPR014757">
    <property type="entry name" value="Tscrpt_reg_IclR_C"/>
</dbReference>
<evidence type="ECO:0000259" key="5">
    <source>
        <dbReference type="PROSITE" id="PS51078"/>
    </source>
</evidence>
<evidence type="ECO:0000256" key="3">
    <source>
        <dbReference type="ARBA" id="ARBA00023163"/>
    </source>
</evidence>
<dbReference type="PANTHER" id="PTHR30136:SF33">
    <property type="entry name" value="TRANSCRIPTIONAL REGULATORY PROTEIN"/>
    <property type="match status" value="1"/>
</dbReference>
<dbReference type="Gene3D" id="3.30.450.40">
    <property type="match status" value="1"/>
</dbReference>
<dbReference type="Pfam" id="PF09339">
    <property type="entry name" value="HTH_IclR"/>
    <property type="match status" value="1"/>
</dbReference>